<evidence type="ECO:0000259" key="1">
    <source>
        <dbReference type="Pfam" id="PF20209"/>
    </source>
</evidence>
<dbReference type="Proteomes" id="UP000717696">
    <property type="component" value="Unassembled WGS sequence"/>
</dbReference>
<name>A0A9P9IR24_9HYPO</name>
<accession>A0A9P9IR24</accession>
<comment type="caution">
    <text evidence="2">The sequence shown here is derived from an EMBL/GenBank/DDBJ whole genome shotgun (WGS) entry which is preliminary data.</text>
</comment>
<evidence type="ECO:0000313" key="2">
    <source>
        <dbReference type="EMBL" id="KAH7128074.1"/>
    </source>
</evidence>
<gene>
    <name evidence="2" type="ORF">B0J13DRAFT_627785</name>
</gene>
<dbReference type="Pfam" id="PF20209">
    <property type="entry name" value="DUF6570"/>
    <property type="match status" value="1"/>
</dbReference>
<protein>
    <recommendedName>
        <fullName evidence="1">DUF6570 domain-containing protein</fullName>
    </recommendedName>
</protein>
<organism evidence="2 3">
    <name type="scientific">Dactylonectria estremocensis</name>
    <dbReference type="NCBI Taxonomy" id="1079267"/>
    <lineage>
        <taxon>Eukaryota</taxon>
        <taxon>Fungi</taxon>
        <taxon>Dikarya</taxon>
        <taxon>Ascomycota</taxon>
        <taxon>Pezizomycotina</taxon>
        <taxon>Sordariomycetes</taxon>
        <taxon>Hypocreomycetidae</taxon>
        <taxon>Hypocreales</taxon>
        <taxon>Nectriaceae</taxon>
        <taxon>Dactylonectria</taxon>
    </lineage>
</organism>
<reference evidence="2" key="1">
    <citation type="journal article" date="2021" name="Nat. Commun.">
        <title>Genetic determinants of endophytism in the Arabidopsis root mycobiome.</title>
        <authorList>
            <person name="Mesny F."/>
            <person name="Miyauchi S."/>
            <person name="Thiergart T."/>
            <person name="Pickel B."/>
            <person name="Atanasova L."/>
            <person name="Karlsson M."/>
            <person name="Huettel B."/>
            <person name="Barry K.W."/>
            <person name="Haridas S."/>
            <person name="Chen C."/>
            <person name="Bauer D."/>
            <person name="Andreopoulos W."/>
            <person name="Pangilinan J."/>
            <person name="LaButti K."/>
            <person name="Riley R."/>
            <person name="Lipzen A."/>
            <person name="Clum A."/>
            <person name="Drula E."/>
            <person name="Henrissat B."/>
            <person name="Kohler A."/>
            <person name="Grigoriev I.V."/>
            <person name="Martin F.M."/>
            <person name="Hacquard S."/>
        </authorList>
    </citation>
    <scope>NUCLEOTIDE SEQUENCE</scope>
    <source>
        <strain evidence="2">MPI-CAGE-AT-0021</strain>
    </source>
</reference>
<evidence type="ECO:0000313" key="3">
    <source>
        <dbReference type="Proteomes" id="UP000717696"/>
    </source>
</evidence>
<sequence>MERRDFEFPDPDWMRDLSHCPWSDKDKELLQKFWTELEKDRMEHCARYQETWFDMGLKDDICKRCIAKDENKKEDEPWVFSAENHLDFGLIPAFLPQLTIVEEMLIAPVHVYLDYTPSNMKSESTRLEIMPLPWPPPDTKIPPYGGLVIAFTTSYVASTTGSTSSFRARPMRYLIVSVWIPAPDFHDANYADERDRMLPRKHQPVAL</sequence>
<dbReference type="EMBL" id="JAGMUU010000022">
    <property type="protein sequence ID" value="KAH7128074.1"/>
    <property type="molecule type" value="Genomic_DNA"/>
</dbReference>
<feature type="domain" description="DUF6570" evidence="1">
    <location>
        <begin position="75"/>
        <end position="116"/>
    </location>
</feature>
<dbReference type="InterPro" id="IPR046700">
    <property type="entry name" value="DUF6570"/>
</dbReference>
<proteinExistence type="predicted"/>
<dbReference type="OrthoDB" id="432234at2759"/>
<dbReference type="AlphaFoldDB" id="A0A9P9IR24"/>
<keyword evidence="3" id="KW-1185">Reference proteome</keyword>